<proteinExistence type="predicted"/>
<dbReference type="Pfam" id="PF07993">
    <property type="entry name" value="NAD_binding_4"/>
    <property type="match status" value="1"/>
</dbReference>
<dbReference type="EMBL" id="SKBQ01000032">
    <property type="protein sequence ID" value="TPX13715.1"/>
    <property type="molecule type" value="Genomic_DNA"/>
</dbReference>
<evidence type="ECO:0000313" key="4">
    <source>
        <dbReference type="EMBL" id="TPX13715.1"/>
    </source>
</evidence>
<dbReference type="Gene3D" id="3.40.50.720">
    <property type="entry name" value="NAD(P)-binding Rossmann-like Domain"/>
    <property type="match status" value="1"/>
</dbReference>
<gene>
    <name evidence="4" type="ORF">E0L32_005918</name>
</gene>
<dbReference type="GeneID" id="41973365"/>
<dbReference type="STRING" id="1093900.A0A507ASE6"/>
<dbReference type="RefSeq" id="XP_030995426.1">
    <property type="nucleotide sequence ID" value="XM_031140493.1"/>
</dbReference>
<evidence type="ECO:0000313" key="5">
    <source>
        <dbReference type="Proteomes" id="UP000319257"/>
    </source>
</evidence>
<keyword evidence="2" id="KW-0597">Phosphoprotein</keyword>
<sequence length="572" mass="63408">MGIPTTQGVVDVLKQTPADIAILVPSVVAELAQNLALPDYCAAHLQAILYIWGYLPQALEDRVAEKIYLRCLWGSSETAIVPQLLLPELLPSERSSRNLWRYIRFSPWTGAAFDRQTGNTYELVFGRDNVQIENQPCFAVRGSRRPNDTDYRTKDLFEPHPTIPDLWCWRARLDDIIVFLNSEKTNPVSVEHEIVASNPELSGVLVPLTTAEQATLTERVGPSVKRENQSAPAHARVEKSLILVGSPDRRFMPAGKGTLMRGPSISQYAEEIYVMYAAADMAEYEEEEAPEADFAAATRVLMNCDDDMQDKMETLEELLNTYRELIRKIPSFDAAELPKNGLDERVEFFQASLEQPSLGLSIDTYRRLGTYVGLIIHAAWPVNFNLPLSAFRPQFARLVNLLTFATSTDTITKFVFISSISAVEAYKDGPAPEAVLTGQPTVAASVGYARSNYLGEVLVGDAAHHLGARVLTTVIRLGQVRGPVLRPGLGNMREWFPSMILSSLHLEQVEVLADLALATGGDQPTEKCPLVFNIRNPQLTHWRDLIPAVVEAGGLVGWPEEYTNRSTSDMAG</sequence>
<dbReference type="PANTHER" id="PTHR43439">
    <property type="entry name" value="PHENYLACETATE-COENZYME A LIGASE"/>
    <property type="match status" value="1"/>
</dbReference>
<evidence type="ECO:0000256" key="1">
    <source>
        <dbReference type="ARBA" id="ARBA00022450"/>
    </source>
</evidence>
<dbReference type="Pfam" id="PF23562">
    <property type="entry name" value="AMP-binding_C_3"/>
    <property type="match status" value="1"/>
</dbReference>
<dbReference type="Proteomes" id="UP000319257">
    <property type="component" value="Unassembled WGS sequence"/>
</dbReference>
<dbReference type="SUPFAM" id="SSF51735">
    <property type="entry name" value="NAD(P)-binding Rossmann-fold domains"/>
    <property type="match status" value="1"/>
</dbReference>
<feature type="domain" description="Thioester reductase (TE)" evidence="3">
    <location>
        <begin position="331"/>
        <end position="509"/>
    </location>
</feature>
<keyword evidence="1" id="KW-0596">Phosphopantetheine</keyword>
<evidence type="ECO:0000259" key="3">
    <source>
        <dbReference type="Pfam" id="PF07993"/>
    </source>
</evidence>
<organism evidence="4 5">
    <name type="scientific">Thyridium curvatum</name>
    <dbReference type="NCBI Taxonomy" id="1093900"/>
    <lineage>
        <taxon>Eukaryota</taxon>
        <taxon>Fungi</taxon>
        <taxon>Dikarya</taxon>
        <taxon>Ascomycota</taxon>
        <taxon>Pezizomycotina</taxon>
        <taxon>Sordariomycetes</taxon>
        <taxon>Sordariomycetidae</taxon>
        <taxon>Thyridiales</taxon>
        <taxon>Thyridiaceae</taxon>
        <taxon>Thyridium</taxon>
    </lineage>
</organism>
<dbReference type="InParanoid" id="A0A507ASE6"/>
<dbReference type="InterPro" id="IPR036291">
    <property type="entry name" value="NAD(P)-bd_dom_sf"/>
</dbReference>
<protein>
    <recommendedName>
        <fullName evidence="3">Thioester reductase (TE) domain-containing protein</fullName>
    </recommendedName>
</protein>
<accession>A0A507ASE6</accession>
<dbReference type="SUPFAM" id="SSF56801">
    <property type="entry name" value="Acetyl-CoA synthetase-like"/>
    <property type="match status" value="1"/>
</dbReference>
<dbReference type="OrthoDB" id="429813at2759"/>
<reference evidence="4 5" key="1">
    <citation type="submission" date="2019-06" db="EMBL/GenBank/DDBJ databases">
        <title>Draft genome sequence of the filamentous fungus Phialemoniopsis curvata isolated from diesel fuel.</title>
        <authorList>
            <person name="Varaljay V.A."/>
            <person name="Lyon W.J."/>
            <person name="Crouch A.L."/>
            <person name="Drake C.E."/>
            <person name="Hollomon J.M."/>
            <person name="Nadeau L.J."/>
            <person name="Nunn H.S."/>
            <person name="Stevenson B.S."/>
            <person name="Bojanowski C.L."/>
            <person name="Crookes-Goodson W.J."/>
        </authorList>
    </citation>
    <scope>NUCLEOTIDE SEQUENCE [LARGE SCALE GENOMIC DNA]</scope>
    <source>
        <strain evidence="4 5">D216</strain>
    </source>
</reference>
<keyword evidence="5" id="KW-1185">Reference proteome</keyword>
<name>A0A507ASE6_9PEZI</name>
<evidence type="ECO:0000256" key="2">
    <source>
        <dbReference type="ARBA" id="ARBA00022553"/>
    </source>
</evidence>
<dbReference type="InterPro" id="IPR051414">
    <property type="entry name" value="Adenylate-forming_Reductase"/>
</dbReference>
<dbReference type="AlphaFoldDB" id="A0A507ASE6"/>
<dbReference type="InterPro" id="IPR013120">
    <property type="entry name" value="FAR_NAD-bd"/>
</dbReference>
<dbReference type="PANTHER" id="PTHR43439:SF2">
    <property type="entry name" value="ENZYME, PUTATIVE (JCVI)-RELATED"/>
    <property type="match status" value="1"/>
</dbReference>
<comment type="caution">
    <text evidence="4">The sequence shown here is derived from an EMBL/GenBank/DDBJ whole genome shotgun (WGS) entry which is preliminary data.</text>
</comment>